<dbReference type="Pfam" id="PF03884">
    <property type="entry name" value="YacG"/>
    <property type="match status" value="1"/>
</dbReference>
<dbReference type="HAMAP" id="MF_00649">
    <property type="entry name" value="DNA_gyrase_inhibitor_YacG"/>
    <property type="match status" value="1"/>
</dbReference>
<reference evidence="4 5" key="1">
    <citation type="submission" date="2020-08" db="EMBL/GenBank/DDBJ databases">
        <title>Genomic Encyclopedia of Type Strains, Phase IV (KMG-IV): sequencing the most valuable type-strain genomes for metagenomic binning, comparative biology and taxonomic classification.</title>
        <authorList>
            <person name="Goeker M."/>
        </authorList>
    </citation>
    <scope>NUCLEOTIDE SEQUENCE [LARGE SCALE GENOMIC DNA]</scope>
    <source>
        <strain evidence="4 5">DSM 103725</strain>
    </source>
</reference>
<dbReference type="InterPro" id="IPR005584">
    <property type="entry name" value="DNA_gyrase_inhibitor_YacG"/>
</dbReference>
<dbReference type="GO" id="GO:0006355">
    <property type="term" value="P:regulation of DNA-templated transcription"/>
    <property type="evidence" value="ECO:0007669"/>
    <property type="project" value="InterPro"/>
</dbReference>
<dbReference type="GO" id="GO:0008270">
    <property type="term" value="F:zinc ion binding"/>
    <property type="evidence" value="ECO:0007669"/>
    <property type="project" value="UniProtKB-UniRule"/>
</dbReference>
<dbReference type="AlphaFoldDB" id="A0A7X0H377"/>
<dbReference type="Proteomes" id="UP000541810">
    <property type="component" value="Unassembled WGS sequence"/>
</dbReference>
<comment type="cofactor">
    <cofactor evidence="3">
        <name>Zn(2+)</name>
        <dbReference type="ChEBI" id="CHEBI:29105"/>
    </cofactor>
    <text evidence="3">Binds 1 zinc ion.</text>
</comment>
<proteinExistence type="inferred from homology"/>
<feature type="binding site" evidence="3">
    <location>
        <position position="30"/>
    </location>
    <ligand>
        <name>Zn(2+)</name>
        <dbReference type="ChEBI" id="CHEBI:29105"/>
    </ligand>
</feature>
<dbReference type="SUPFAM" id="SSF57716">
    <property type="entry name" value="Glucocorticoid receptor-like (DNA-binding domain)"/>
    <property type="match status" value="1"/>
</dbReference>
<name>A0A7X0H377_9BACT</name>
<dbReference type="PANTHER" id="PTHR36150">
    <property type="entry name" value="DNA GYRASE INHIBITOR YACG"/>
    <property type="match status" value="1"/>
</dbReference>
<accession>A0A7X0H377</accession>
<evidence type="ECO:0000256" key="3">
    <source>
        <dbReference type="HAMAP-Rule" id="MF_00649"/>
    </source>
</evidence>
<dbReference type="InterPro" id="IPR013088">
    <property type="entry name" value="Znf_NHR/GATA"/>
</dbReference>
<protein>
    <recommendedName>
        <fullName evidence="3">DNA gyrase inhibitor YacG</fullName>
    </recommendedName>
</protein>
<feature type="binding site" evidence="3">
    <location>
        <position position="13"/>
    </location>
    <ligand>
        <name>Zn(2+)</name>
        <dbReference type="ChEBI" id="CHEBI:29105"/>
    </ligand>
</feature>
<organism evidence="4 5">
    <name type="scientific">Algisphaera agarilytica</name>
    <dbReference type="NCBI Taxonomy" id="1385975"/>
    <lineage>
        <taxon>Bacteria</taxon>
        <taxon>Pseudomonadati</taxon>
        <taxon>Planctomycetota</taxon>
        <taxon>Phycisphaerae</taxon>
        <taxon>Phycisphaerales</taxon>
        <taxon>Phycisphaeraceae</taxon>
        <taxon>Algisphaera</taxon>
    </lineage>
</organism>
<dbReference type="Gene3D" id="3.30.50.10">
    <property type="entry name" value="Erythroid Transcription Factor GATA-1, subunit A"/>
    <property type="match status" value="1"/>
</dbReference>
<sequence length="62" mass="6970">MTDRNLSPKTSPCPTCKTPVTENAKTFPFCSARCQTIDLGRWFGKSYKVSRPIEQSDIEEGD</sequence>
<feature type="binding site" evidence="3">
    <location>
        <position position="34"/>
    </location>
    <ligand>
        <name>Zn(2+)</name>
        <dbReference type="ChEBI" id="CHEBI:29105"/>
    </ligand>
</feature>
<evidence type="ECO:0000256" key="1">
    <source>
        <dbReference type="ARBA" id="ARBA00022723"/>
    </source>
</evidence>
<keyword evidence="1 3" id="KW-0479">Metal-binding</keyword>
<evidence type="ECO:0000313" key="5">
    <source>
        <dbReference type="Proteomes" id="UP000541810"/>
    </source>
</evidence>
<comment type="function">
    <text evidence="3">Inhibits all the catalytic activities of DNA gyrase by preventing its interaction with DNA. Acts by binding directly to the C-terminal domain of GyrB, which probably disrupts DNA binding by the gyrase.</text>
</comment>
<keyword evidence="2 3" id="KW-0862">Zinc</keyword>
<evidence type="ECO:0000313" key="4">
    <source>
        <dbReference type="EMBL" id="MBB6428453.1"/>
    </source>
</evidence>
<comment type="subunit">
    <text evidence="3">Interacts with GyrB.</text>
</comment>
<dbReference type="RefSeq" id="WP_184675604.1">
    <property type="nucleotide sequence ID" value="NZ_JACHGY010000001.1"/>
</dbReference>
<keyword evidence="5" id="KW-1185">Reference proteome</keyword>
<evidence type="ECO:0000256" key="2">
    <source>
        <dbReference type="ARBA" id="ARBA00022833"/>
    </source>
</evidence>
<gene>
    <name evidence="3" type="primary">yacG</name>
    <name evidence="4" type="ORF">HNQ40_000259</name>
</gene>
<dbReference type="GO" id="GO:0008657">
    <property type="term" value="F:DNA topoisomerase type II (double strand cut, ATP-hydrolyzing) inhibitor activity"/>
    <property type="evidence" value="ECO:0007669"/>
    <property type="project" value="UniProtKB-UniRule"/>
</dbReference>
<feature type="binding site" evidence="3">
    <location>
        <position position="16"/>
    </location>
    <ligand>
        <name>Zn(2+)</name>
        <dbReference type="ChEBI" id="CHEBI:29105"/>
    </ligand>
</feature>
<dbReference type="PANTHER" id="PTHR36150:SF1">
    <property type="entry name" value="DNA GYRASE INHIBITOR YACG"/>
    <property type="match status" value="1"/>
</dbReference>
<comment type="similarity">
    <text evidence="3">Belongs to the DNA gyrase inhibitor YacG family.</text>
</comment>
<comment type="caution">
    <text evidence="4">The sequence shown here is derived from an EMBL/GenBank/DDBJ whole genome shotgun (WGS) entry which is preliminary data.</text>
</comment>
<dbReference type="EMBL" id="JACHGY010000001">
    <property type="protein sequence ID" value="MBB6428453.1"/>
    <property type="molecule type" value="Genomic_DNA"/>
</dbReference>